<reference evidence="3" key="1">
    <citation type="journal article" date="2020" name="Stud. Mycol.">
        <title>101 Dothideomycetes genomes: a test case for predicting lifestyles and emergence of pathogens.</title>
        <authorList>
            <person name="Haridas S."/>
            <person name="Albert R."/>
            <person name="Binder M."/>
            <person name="Bloem J."/>
            <person name="Labutti K."/>
            <person name="Salamov A."/>
            <person name="Andreopoulos B."/>
            <person name="Baker S."/>
            <person name="Barry K."/>
            <person name="Bills G."/>
            <person name="Bluhm B."/>
            <person name="Cannon C."/>
            <person name="Castanera R."/>
            <person name="Culley D."/>
            <person name="Daum C."/>
            <person name="Ezra D."/>
            <person name="Gonzalez J."/>
            <person name="Henrissat B."/>
            <person name="Kuo A."/>
            <person name="Liang C."/>
            <person name="Lipzen A."/>
            <person name="Lutzoni F."/>
            <person name="Magnuson J."/>
            <person name="Mondo S."/>
            <person name="Nolan M."/>
            <person name="Ohm R."/>
            <person name="Pangilinan J."/>
            <person name="Park H.-J."/>
            <person name="Ramirez L."/>
            <person name="Alfaro M."/>
            <person name="Sun H."/>
            <person name="Tritt A."/>
            <person name="Yoshinaga Y."/>
            <person name="Zwiers L.-H."/>
            <person name="Turgeon B."/>
            <person name="Goodwin S."/>
            <person name="Spatafora J."/>
            <person name="Crous P."/>
            <person name="Grigoriev I."/>
        </authorList>
    </citation>
    <scope>NUCLEOTIDE SEQUENCE</scope>
    <source>
        <strain evidence="3">CBS 107.79</strain>
    </source>
</reference>
<evidence type="ECO:0000256" key="1">
    <source>
        <dbReference type="SAM" id="SignalP"/>
    </source>
</evidence>
<dbReference type="EMBL" id="ML976676">
    <property type="protein sequence ID" value="KAF1974208.1"/>
    <property type="molecule type" value="Genomic_DNA"/>
</dbReference>
<protein>
    <recommendedName>
        <fullName evidence="2">DUF8021 domain-containing protein</fullName>
    </recommendedName>
</protein>
<evidence type="ECO:0000313" key="4">
    <source>
        <dbReference type="Proteomes" id="UP000800036"/>
    </source>
</evidence>
<gene>
    <name evidence="3" type="ORF">BU23DRAFT_567716</name>
</gene>
<accession>A0A6A5VBL6</accession>
<dbReference type="Pfam" id="PF26061">
    <property type="entry name" value="DUF8021"/>
    <property type="match status" value="1"/>
</dbReference>
<evidence type="ECO:0000259" key="2">
    <source>
        <dbReference type="Pfam" id="PF26061"/>
    </source>
</evidence>
<evidence type="ECO:0000313" key="3">
    <source>
        <dbReference type="EMBL" id="KAF1974208.1"/>
    </source>
</evidence>
<proteinExistence type="predicted"/>
<feature type="chain" id="PRO_5025660132" description="DUF8021 domain-containing protein" evidence="1">
    <location>
        <begin position="20"/>
        <end position="242"/>
    </location>
</feature>
<dbReference type="InterPro" id="IPR058334">
    <property type="entry name" value="DUF8021"/>
</dbReference>
<keyword evidence="1" id="KW-0732">Signal</keyword>
<dbReference type="OrthoDB" id="3515051at2759"/>
<organism evidence="3 4">
    <name type="scientific">Bimuria novae-zelandiae CBS 107.79</name>
    <dbReference type="NCBI Taxonomy" id="1447943"/>
    <lineage>
        <taxon>Eukaryota</taxon>
        <taxon>Fungi</taxon>
        <taxon>Dikarya</taxon>
        <taxon>Ascomycota</taxon>
        <taxon>Pezizomycotina</taxon>
        <taxon>Dothideomycetes</taxon>
        <taxon>Pleosporomycetidae</taxon>
        <taxon>Pleosporales</taxon>
        <taxon>Massarineae</taxon>
        <taxon>Didymosphaeriaceae</taxon>
        <taxon>Bimuria</taxon>
    </lineage>
</organism>
<feature type="signal peptide" evidence="1">
    <location>
        <begin position="1"/>
        <end position="19"/>
    </location>
</feature>
<sequence>MLPTTLLLTTLFATAFTHCTRPLLASAVSAYLTAQLTGSLSPFTAYISNTTFLGYYENAINLPLSSSLIANPLLLTHNRTIYDLSSCATFTELVVAGPTNPFVIGTQLRFTNHKISKFWTSREAWDPIPISERDNADTIRKATDAYLDVFSNPNVTVPWGTPCVRLEGGLYGDPGVNGTCAGGVPTGVPMKRRRYVVDEEMGAVDVLLDFGKNLAKVPLENWSLTECPASDDTLYVGKRSFA</sequence>
<feature type="domain" description="DUF8021" evidence="2">
    <location>
        <begin position="132"/>
        <end position="223"/>
    </location>
</feature>
<dbReference type="Proteomes" id="UP000800036">
    <property type="component" value="Unassembled WGS sequence"/>
</dbReference>
<name>A0A6A5VBL6_9PLEO</name>
<dbReference type="AlphaFoldDB" id="A0A6A5VBL6"/>
<keyword evidence="4" id="KW-1185">Reference proteome</keyword>